<dbReference type="InterPro" id="IPR041373">
    <property type="entry name" value="RT_RNaseH"/>
</dbReference>
<dbReference type="Pfam" id="PF17917">
    <property type="entry name" value="RT_RNaseH"/>
    <property type="match status" value="1"/>
</dbReference>
<dbReference type="AlphaFoldDB" id="A0AAD1S452"/>
<evidence type="ECO:0000313" key="9">
    <source>
        <dbReference type="Proteomes" id="UP001295444"/>
    </source>
</evidence>
<gene>
    <name evidence="8" type="ORF">PECUL_23A032591</name>
</gene>
<dbReference type="GO" id="GO:0003964">
    <property type="term" value="F:RNA-directed DNA polymerase activity"/>
    <property type="evidence" value="ECO:0007669"/>
    <property type="project" value="UniProtKB-KW"/>
</dbReference>
<keyword evidence="5" id="KW-0378">Hydrolase</keyword>
<evidence type="ECO:0000256" key="2">
    <source>
        <dbReference type="ARBA" id="ARBA00022695"/>
    </source>
</evidence>
<dbReference type="Gene3D" id="3.10.20.370">
    <property type="match status" value="1"/>
</dbReference>
<organism evidence="8 9">
    <name type="scientific">Pelobates cultripes</name>
    <name type="common">Western spadefoot toad</name>
    <dbReference type="NCBI Taxonomy" id="61616"/>
    <lineage>
        <taxon>Eukaryota</taxon>
        <taxon>Metazoa</taxon>
        <taxon>Chordata</taxon>
        <taxon>Craniata</taxon>
        <taxon>Vertebrata</taxon>
        <taxon>Euteleostomi</taxon>
        <taxon>Amphibia</taxon>
        <taxon>Batrachia</taxon>
        <taxon>Anura</taxon>
        <taxon>Pelobatoidea</taxon>
        <taxon>Pelobatidae</taxon>
        <taxon>Pelobates</taxon>
    </lineage>
</organism>
<evidence type="ECO:0000256" key="4">
    <source>
        <dbReference type="ARBA" id="ARBA00022759"/>
    </source>
</evidence>
<feature type="non-terminal residue" evidence="8">
    <location>
        <position position="1"/>
    </location>
</feature>
<dbReference type="SUPFAM" id="SSF56672">
    <property type="entry name" value="DNA/RNA polymerases"/>
    <property type="match status" value="1"/>
</dbReference>
<sequence>KMGHASGVLTQSHGPRQHPIGYSSCMLDPVARGGPSCLRAVFAASALLNKTNDFVLGHKLTVLAPHDIAAILNQVQPKHLSCQRLSTDGETPETCVREHGV</sequence>
<dbReference type="Proteomes" id="UP001295444">
    <property type="component" value="Chromosome 04"/>
</dbReference>
<protein>
    <submittedName>
        <fullName evidence="8">Pol, partial</fullName>
    </submittedName>
</protein>
<keyword evidence="1" id="KW-0808">Transferase</keyword>
<keyword evidence="4" id="KW-0255">Endonuclease</keyword>
<evidence type="ECO:0000313" key="8">
    <source>
        <dbReference type="EMBL" id="CAH2286055.1"/>
    </source>
</evidence>
<evidence type="ECO:0000256" key="6">
    <source>
        <dbReference type="ARBA" id="ARBA00022918"/>
    </source>
</evidence>
<keyword evidence="9" id="KW-1185">Reference proteome</keyword>
<feature type="domain" description="Reverse transcriptase RNase H-like" evidence="7">
    <location>
        <begin position="6"/>
        <end position="84"/>
    </location>
</feature>
<evidence type="ECO:0000256" key="1">
    <source>
        <dbReference type="ARBA" id="ARBA00022679"/>
    </source>
</evidence>
<dbReference type="EMBL" id="OW240915">
    <property type="protein sequence ID" value="CAH2286055.1"/>
    <property type="molecule type" value="Genomic_DNA"/>
</dbReference>
<dbReference type="GO" id="GO:0004519">
    <property type="term" value="F:endonuclease activity"/>
    <property type="evidence" value="ECO:0007669"/>
    <property type="project" value="UniProtKB-KW"/>
</dbReference>
<reference evidence="8" key="1">
    <citation type="submission" date="2022-03" db="EMBL/GenBank/DDBJ databases">
        <authorList>
            <person name="Alioto T."/>
            <person name="Alioto T."/>
            <person name="Gomez Garrido J."/>
        </authorList>
    </citation>
    <scope>NUCLEOTIDE SEQUENCE</scope>
</reference>
<keyword evidence="3" id="KW-0540">Nuclease</keyword>
<keyword evidence="6" id="KW-0695">RNA-directed DNA polymerase</keyword>
<accession>A0AAD1S452</accession>
<evidence type="ECO:0000256" key="3">
    <source>
        <dbReference type="ARBA" id="ARBA00022722"/>
    </source>
</evidence>
<dbReference type="GO" id="GO:0016787">
    <property type="term" value="F:hydrolase activity"/>
    <property type="evidence" value="ECO:0007669"/>
    <property type="project" value="UniProtKB-KW"/>
</dbReference>
<name>A0AAD1S452_PELCU</name>
<dbReference type="InterPro" id="IPR043502">
    <property type="entry name" value="DNA/RNA_pol_sf"/>
</dbReference>
<keyword evidence="2" id="KW-0548">Nucleotidyltransferase</keyword>
<evidence type="ECO:0000259" key="7">
    <source>
        <dbReference type="Pfam" id="PF17917"/>
    </source>
</evidence>
<feature type="non-terminal residue" evidence="8">
    <location>
        <position position="101"/>
    </location>
</feature>
<evidence type="ECO:0000256" key="5">
    <source>
        <dbReference type="ARBA" id="ARBA00022801"/>
    </source>
</evidence>
<proteinExistence type="predicted"/>